<feature type="compositionally biased region" description="Pro residues" evidence="1">
    <location>
        <begin position="17"/>
        <end position="32"/>
    </location>
</feature>
<evidence type="ECO:0008006" key="3">
    <source>
        <dbReference type="Google" id="ProtNLM"/>
    </source>
</evidence>
<feature type="region of interest" description="Disordered" evidence="1">
    <location>
        <begin position="1"/>
        <end position="36"/>
    </location>
</feature>
<accession>A0A0F9GZ47</accession>
<organism evidence="2">
    <name type="scientific">marine sediment metagenome</name>
    <dbReference type="NCBI Taxonomy" id="412755"/>
    <lineage>
        <taxon>unclassified sequences</taxon>
        <taxon>metagenomes</taxon>
        <taxon>ecological metagenomes</taxon>
    </lineage>
</organism>
<gene>
    <name evidence="2" type="ORF">LCGC14_1767590</name>
</gene>
<evidence type="ECO:0000313" key="2">
    <source>
        <dbReference type="EMBL" id="KKM04104.1"/>
    </source>
</evidence>
<comment type="caution">
    <text evidence="2">The sequence shown here is derived from an EMBL/GenBank/DDBJ whole genome shotgun (WGS) entry which is preliminary data.</text>
</comment>
<dbReference type="EMBL" id="LAZR01016530">
    <property type="protein sequence ID" value="KKM04104.1"/>
    <property type="molecule type" value="Genomic_DNA"/>
</dbReference>
<reference evidence="2" key="1">
    <citation type="journal article" date="2015" name="Nature">
        <title>Complex archaea that bridge the gap between prokaryotes and eukaryotes.</title>
        <authorList>
            <person name="Spang A."/>
            <person name="Saw J.H."/>
            <person name="Jorgensen S.L."/>
            <person name="Zaremba-Niedzwiedzka K."/>
            <person name="Martijn J."/>
            <person name="Lind A.E."/>
            <person name="van Eijk R."/>
            <person name="Schleper C."/>
            <person name="Guy L."/>
            <person name="Ettema T.J."/>
        </authorList>
    </citation>
    <scope>NUCLEOTIDE SEQUENCE</scope>
</reference>
<name>A0A0F9GZ47_9ZZZZ</name>
<feature type="compositionally biased region" description="Gly residues" evidence="1">
    <location>
        <begin position="1"/>
        <end position="12"/>
    </location>
</feature>
<evidence type="ECO:0000256" key="1">
    <source>
        <dbReference type="SAM" id="MobiDB-lite"/>
    </source>
</evidence>
<protein>
    <recommendedName>
        <fullName evidence="3">Tip attachment protein J domain-containing protein</fullName>
    </recommendedName>
</protein>
<dbReference type="AlphaFoldDB" id="A0A0F9GZ47"/>
<proteinExistence type="predicted"/>
<sequence>MPCKCGGGGGGSRPRPPDPAPEPSPVPDPVNPNPAVTGTEDLVQLLAAEIGRPIPLAFGRHLVGGKPFFEHEVQTGADKGKTLLFVALGVGEWDSIEALFVNGKLVDHTDTSQFHFHPGKAGEGGNETDPATPNQKICSFWLSGFAVQPNFPGIVYLAMKLAPDIEAPGPGFQVIGIYKTLLVRIFDNVGNQTSYAFSSNTAWISLDNHIRSWIAPTKTNGETLSAAEKDEIDFQAFKDWADDCDFVTPQSTKRFESHYALTEETDLMRALELDHLLGRAYTLERNAKITPFMDKVRSPVATVKAAHIAEGSFNLGRRSLRDAANRIEVKYRDLDSGKGAGTLSTTGVTVTGIGTKFTELYKPGEPSELDDGAQAGEVRAVKSVASDTSMVLESAYSTDQSGRAHRNPAQDFQVKTFVKEDTTLQGQVGRVITATFDLGNSTPERAERIATFLLDRTTKLIRLTGYRLLLGQATALDHLAGDVLTSPDDVGFDPANTRDFEALEVTVQPDGSVEIAGQEYQNIFSDAAAAAPAQVVGLAPRPRTGVAGGFQMGAVFAPDQLNGASNAGEIDFDPLPNQDQTFWRLPDGTLLTFPAGSQFVSQATLDSYTGDVFLIFSEQLCNSERGLAAFQDSHLLEVRHNAGQWQYDNNSAWVNFTPVASDIAIFRATRSGANWAGVPMEYLGVSLLSQRVLSTLVEYADGTPIDNLQPAEAGAEVTTGKSLTVLTDRELDNISDSVTRFAAVEAGANKTETRTAAAISGQGALATKSAVDLATAEVTNKTAANIAETGARKWLPDLLRIFTNSTKKTNVEGLENNGDLKAGKFNAANFGIKALASNLITSSRTSPPTGWVAYPITRSIDVPDETASITLEMVLPSQSSSGSRSIVIPGADNIGFSITSGAGP</sequence>
<feature type="non-terminal residue" evidence="2">
    <location>
        <position position="904"/>
    </location>
</feature>